<feature type="domain" description="HTH marR-type" evidence="1">
    <location>
        <begin position="12"/>
        <end position="149"/>
    </location>
</feature>
<dbReference type="EMBL" id="FOMB01000002">
    <property type="protein sequence ID" value="SFC13576.1"/>
    <property type="molecule type" value="Genomic_DNA"/>
</dbReference>
<reference evidence="3 5" key="2">
    <citation type="submission" date="2016-10" db="EMBL/GenBank/DDBJ databases">
        <authorList>
            <person name="de Groot N.N."/>
        </authorList>
    </citation>
    <scope>NUCLEOTIDE SEQUENCE [LARGE SCALE GENOMIC DNA]</scope>
    <source>
        <strain evidence="3 5">CGMCC 1.10210</strain>
    </source>
</reference>
<evidence type="ECO:0000313" key="5">
    <source>
        <dbReference type="Proteomes" id="UP000182258"/>
    </source>
</evidence>
<evidence type="ECO:0000259" key="1">
    <source>
        <dbReference type="PROSITE" id="PS50995"/>
    </source>
</evidence>
<dbReference type="InterPro" id="IPR036388">
    <property type="entry name" value="WH-like_DNA-bd_sf"/>
</dbReference>
<dbReference type="GO" id="GO:0006950">
    <property type="term" value="P:response to stress"/>
    <property type="evidence" value="ECO:0007669"/>
    <property type="project" value="TreeGrafter"/>
</dbReference>
<evidence type="ECO:0000313" key="3">
    <source>
        <dbReference type="EMBL" id="SFC13576.1"/>
    </source>
</evidence>
<accession>A0A0F5PUX8</accession>
<dbReference type="SUPFAM" id="SSF46785">
    <property type="entry name" value="Winged helix' DNA-binding domain"/>
    <property type="match status" value="1"/>
</dbReference>
<dbReference type="InterPro" id="IPR000835">
    <property type="entry name" value="HTH_MarR-typ"/>
</dbReference>
<dbReference type="InterPro" id="IPR039422">
    <property type="entry name" value="MarR/SlyA-like"/>
</dbReference>
<dbReference type="Proteomes" id="UP000033519">
    <property type="component" value="Unassembled WGS sequence"/>
</dbReference>
<sequence>MTEARSSIPSQPEVMLKRIHLSLRELIEVAEIARARAAKLQNLHPTDMACLAYLQRVGSPVSAKQISSHLNLSSGSGTALLDRLEAAGYTRRLPNPDDRRSVLIELDTEKAKEPLARLAEIERGYSAMTQSFSENDLAAIAKFLDEMNKIAKRLAEY</sequence>
<dbReference type="Proteomes" id="UP000182258">
    <property type="component" value="Unassembled WGS sequence"/>
</dbReference>
<dbReference type="AlphaFoldDB" id="A0A0F5PUX8"/>
<protein>
    <submittedName>
        <fullName evidence="3">DNA-binding transcriptional regulator, MarR family</fullName>
    </submittedName>
</protein>
<dbReference type="GO" id="GO:0003677">
    <property type="term" value="F:DNA binding"/>
    <property type="evidence" value="ECO:0007669"/>
    <property type="project" value="UniProtKB-KW"/>
</dbReference>
<dbReference type="Gene3D" id="1.10.10.10">
    <property type="entry name" value="Winged helix-like DNA-binding domain superfamily/Winged helix DNA-binding domain"/>
    <property type="match status" value="1"/>
</dbReference>
<evidence type="ECO:0000313" key="2">
    <source>
        <dbReference type="EMBL" id="KKC32420.1"/>
    </source>
</evidence>
<dbReference type="PANTHER" id="PTHR33164:SF106">
    <property type="entry name" value="TRANSCRIPTIONAL REGULATORY PROTEIN"/>
    <property type="match status" value="1"/>
</dbReference>
<organism evidence="3 5">
    <name type="scientific">Devosia psychrophila</name>
    <dbReference type="NCBI Taxonomy" id="728005"/>
    <lineage>
        <taxon>Bacteria</taxon>
        <taxon>Pseudomonadati</taxon>
        <taxon>Pseudomonadota</taxon>
        <taxon>Alphaproteobacteria</taxon>
        <taxon>Hyphomicrobiales</taxon>
        <taxon>Devosiaceae</taxon>
        <taxon>Devosia</taxon>
    </lineage>
</organism>
<proteinExistence type="predicted"/>
<evidence type="ECO:0000313" key="4">
    <source>
        <dbReference type="Proteomes" id="UP000033519"/>
    </source>
</evidence>
<dbReference type="PROSITE" id="PS50995">
    <property type="entry name" value="HTH_MARR_2"/>
    <property type="match status" value="1"/>
</dbReference>
<dbReference type="EMBL" id="LAPV01000134">
    <property type="protein sequence ID" value="KKC32420.1"/>
    <property type="molecule type" value="Genomic_DNA"/>
</dbReference>
<reference evidence="2 4" key="1">
    <citation type="submission" date="2015-03" db="EMBL/GenBank/DDBJ databases">
        <authorList>
            <person name="Lepp D."/>
            <person name="Hassan Y.I."/>
            <person name="Li X.-Z."/>
            <person name="Zhou T."/>
        </authorList>
    </citation>
    <scope>NUCLEOTIDE SEQUENCE [LARGE SCALE GENOMIC DNA]</scope>
    <source>
        <strain evidence="2 4">Cr7-05</strain>
    </source>
</reference>
<dbReference type="InterPro" id="IPR036390">
    <property type="entry name" value="WH_DNA-bd_sf"/>
</dbReference>
<gene>
    <name evidence="3" type="ORF">SAMN04488059_102256</name>
    <name evidence="2" type="ORF">WH91_14075</name>
</gene>
<dbReference type="PATRIC" id="fig|728005.3.peg.989"/>
<dbReference type="GO" id="GO:0003700">
    <property type="term" value="F:DNA-binding transcription factor activity"/>
    <property type="evidence" value="ECO:0007669"/>
    <property type="project" value="InterPro"/>
</dbReference>
<keyword evidence="3" id="KW-0238">DNA-binding</keyword>
<keyword evidence="4" id="KW-1185">Reference proteome</keyword>
<dbReference type="PANTHER" id="PTHR33164">
    <property type="entry name" value="TRANSCRIPTIONAL REGULATOR, MARR FAMILY"/>
    <property type="match status" value="1"/>
</dbReference>
<dbReference type="SMART" id="SM00347">
    <property type="entry name" value="HTH_MARR"/>
    <property type="match status" value="1"/>
</dbReference>
<dbReference type="Pfam" id="PF01047">
    <property type="entry name" value="MarR"/>
    <property type="match status" value="1"/>
</dbReference>
<name>A0A0F5PUX8_9HYPH</name>